<feature type="transmembrane region" description="Helical" evidence="13">
    <location>
        <begin position="240"/>
        <end position="260"/>
    </location>
</feature>
<dbReference type="EMBL" id="MH282829">
    <property type="protein sequence ID" value="AXS59119.1"/>
    <property type="molecule type" value="mRNA"/>
</dbReference>
<evidence type="ECO:0000256" key="3">
    <source>
        <dbReference type="ARBA" id="ARBA00012307"/>
    </source>
</evidence>
<dbReference type="AlphaFoldDB" id="A0A346RAC0"/>
<comment type="similarity">
    <text evidence="2">Belongs to the ELO family.</text>
</comment>
<evidence type="ECO:0000256" key="2">
    <source>
        <dbReference type="ARBA" id="ARBA00007263"/>
    </source>
</evidence>
<keyword evidence="11" id="KW-0275">Fatty acid biosynthesis</keyword>
<evidence type="ECO:0000256" key="5">
    <source>
        <dbReference type="ARBA" id="ARBA00022679"/>
    </source>
</evidence>
<evidence type="ECO:0000256" key="12">
    <source>
        <dbReference type="ARBA" id="ARBA00047375"/>
    </source>
</evidence>
<keyword evidence="6 13" id="KW-0812">Transmembrane</keyword>
<protein>
    <recommendedName>
        <fullName evidence="3">very-long-chain 3-oxoacyl-CoA synthase</fullName>
        <ecNumber evidence="3">2.3.1.199</ecNumber>
    </recommendedName>
</protein>
<dbReference type="EC" id="2.3.1.199" evidence="3"/>
<evidence type="ECO:0000256" key="7">
    <source>
        <dbReference type="ARBA" id="ARBA00022832"/>
    </source>
</evidence>
<reference evidence="14" key="1">
    <citation type="journal article" date="2018" name="Metab. Eng.">
        <title>An engineered oilseed crop produces oil enriched in two very long chain polyunsaturated fatty acids with potential health-promoting properties.</title>
        <authorList>
            <person name="Meesapyodsuk D."/>
            <person name="Ye S."/>
            <person name="Chen Y."/>
            <person name="Chen Y."/>
            <person name="Chapman R.G."/>
            <person name="Qiu X."/>
        </authorList>
    </citation>
    <scope>NUCLEOTIDE SEQUENCE</scope>
</reference>
<evidence type="ECO:0000256" key="11">
    <source>
        <dbReference type="ARBA" id="ARBA00023160"/>
    </source>
</evidence>
<dbReference type="PANTHER" id="PTHR11157:SF134">
    <property type="entry name" value="ELONGATION OF FATTY ACIDS PROTEIN 1-RELATED"/>
    <property type="match status" value="1"/>
</dbReference>
<feature type="transmembrane region" description="Helical" evidence="13">
    <location>
        <begin position="175"/>
        <end position="194"/>
    </location>
</feature>
<dbReference type="InterPro" id="IPR002076">
    <property type="entry name" value="ELO_fam"/>
</dbReference>
<feature type="transmembrane region" description="Helical" evidence="13">
    <location>
        <begin position="215"/>
        <end position="234"/>
    </location>
</feature>
<evidence type="ECO:0000256" key="8">
    <source>
        <dbReference type="ARBA" id="ARBA00022989"/>
    </source>
</evidence>
<name>A0A346RAC0_ERYHA</name>
<keyword evidence="4" id="KW-0444">Lipid biosynthesis</keyword>
<dbReference type="GO" id="GO:0034625">
    <property type="term" value="P:fatty acid elongation, monounsaturated fatty acid"/>
    <property type="evidence" value="ECO:0007669"/>
    <property type="project" value="TreeGrafter"/>
</dbReference>
<dbReference type="InterPro" id="IPR030457">
    <property type="entry name" value="ELO_CS"/>
</dbReference>
<feature type="transmembrane region" description="Helical" evidence="13">
    <location>
        <begin position="120"/>
        <end position="143"/>
    </location>
</feature>
<evidence type="ECO:0000256" key="4">
    <source>
        <dbReference type="ARBA" id="ARBA00022516"/>
    </source>
</evidence>
<keyword evidence="7" id="KW-0276">Fatty acid metabolism</keyword>
<evidence type="ECO:0000313" key="14">
    <source>
        <dbReference type="EMBL" id="AXS59119.1"/>
    </source>
</evidence>
<keyword evidence="8 13" id="KW-1133">Transmembrane helix</keyword>
<dbReference type="Pfam" id="PF01151">
    <property type="entry name" value="ELO"/>
    <property type="match status" value="1"/>
</dbReference>
<dbReference type="GO" id="GO:0042761">
    <property type="term" value="P:very long-chain fatty acid biosynthetic process"/>
    <property type="evidence" value="ECO:0007669"/>
    <property type="project" value="TreeGrafter"/>
</dbReference>
<feature type="transmembrane region" description="Helical" evidence="13">
    <location>
        <begin position="150"/>
        <end position="169"/>
    </location>
</feature>
<accession>A0A346RAC0</accession>
<evidence type="ECO:0000256" key="9">
    <source>
        <dbReference type="ARBA" id="ARBA00023098"/>
    </source>
</evidence>
<dbReference type="GO" id="GO:0034626">
    <property type="term" value="P:fatty acid elongation, polyunsaturated fatty acid"/>
    <property type="evidence" value="ECO:0007669"/>
    <property type="project" value="TreeGrafter"/>
</dbReference>
<dbReference type="GO" id="GO:0005789">
    <property type="term" value="C:endoplasmic reticulum membrane"/>
    <property type="evidence" value="ECO:0007669"/>
    <property type="project" value="TreeGrafter"/>
</dbReference>
<comment type="subcellular location">
    <subcellularLocation>
        <location evidence="1">Membrane</location>
        <topology evidence="1">Multi-pass membrane protein</topology>
    </subcellularLocation>
</comment>
<organism evidence="14">
    <name type="scientific">Eranthis hyemalis</name>
    <name type="common">Winter aconite</name>
    <name type="synonym">Helleborus hyemalis</name>
    <dbReference type="NCBI Taxonomy" id="37492"/>
    <lineage>
        <taxon>Eukaryota</taxon>
        <taxon>Viridiplantae</taxon>
        <taxon>Streptophyta</taxon>
        <taxon>Embryophyta</taxon>
        <taxon>Tracheophyta</taxon>
        <taxon>Spermatophyta</taxon>
        <taxon>Magnoliopsida</taxon>
        <taxon>Ranunculales</taxon>
        <taxon>Ranunculaceae</taxon>
        <taxon>Ranunculoideae</taxon>
        <taxon>Cimicifugeae</taxon>
        <taxon>Eranthis</taxon>
    </lineage>
</organism>
<evidence type="ECO:0000256" key="10">
    <source>
        <dbReference type="ARBA" id="ARBA00023136"/>
    </source>
</evidence>
<dbReference type="GO" id="GO:0009922">
    <property type="term" value="F:fatty acid elongase activity"/>
    <property type="evidence" value="ECO:0007669"/>
    <property type="project" value="UniProtKB-EC"/>
</dbReference>
<sequence length="275" mass="31350">MESISASVRYWLVEHPLVSGFEWIEGETFGSSPKFLLTTVATYLSLTYILSITLLSPKPPVKTPSKTLTILRSISAIHNLILLALSFIMALGATLATTTKMPSKQWICFPANKTRSQGPLFFWAYVFYLSKILEYVDTLLIILHNDARRLTFLHVYHHTVVTIMCYLWLHTTQSLLPLGIVTNATVHTVMYAYYFMCTLGKRPSWKRLVTDFQIIQFWFGLGISTLMLWFHFTGTGCSGIWGWGFSYVFNASLLALFSAFHANNYANKDKDKKLV</sequence>
<dbReference type="PROSITE" id="PS01188">
    <property type="entry name" value="ELO"/>
    <property type="match status" value="1"/>
</dbReference>
<gene>
    <name evidence="14" type="primary">ELO1</name>
</gene>
<evidence type="ECO:0000256" key="1">
    <source>
        <dbReference type="ARBA" id="ARBA00004141"/>
    </source>
</evidence>
<keyword evidence="5" id="KW-0808">Transferase</keyword>
<feature type="transmembrane region" description="Helical" evidence="13">
    <location>
        <begin position="35"/>
        <end position="55"/>
    </location>
</feature>
<evidence type="ECO:0000256" key="6">
    <source>
        <dbReference type="ARBA" id="ARBA00022692"/>
    </source>
</evidence>
<comment type="catalytic activity">
    <reaction evidence="12">
        <text>a very-long-chain acyl-CoA + malonyl-CoA + H(+) = a very-long-chain 3-oxoacyl-CoA + CO2 + CoA</text>
        <dbReference type="Rhea" id="RHEA:32727"/>
        <dbReference type="ChEBI" id="CHEBI:15378"/>
        <dbReference type="ChEBI" id="CHEBI:16526"/>
        <dbReference type="ChEBI" id="CHEBI:57287"/>
        <dbReference type="ChEBI" id="CHEBI:57384"/>
        <dbReference type="ChEBI" id="CHEBI:90725"/>
        <dbReference type="ChEBI" id="CHEBI:90736"/>
        <dbReference type="EC" id="2.3.1.199"/>
    </reaction>
</comment>
<feature type="transmembrane region" description="Helical" evidence="13">
    <location>
        <begin position="76"/>
        <end position="96"/>
    </location>
</feature>
<keyword evidence="9" id="KW-0443">Lipid metabolism</keyword>
<keyword evidence="10 13" id="KW-0472">Membrane</keyword>
<dbReference type="GO" id="GO:0019367">
    <property type="term" value="P:fatty acid elongation, saturated fatty acid"/>
    <property type="evidence" value="ECO:0007669"/>
    <property type="project" value="TreeGrafter"/>
</dbReference>
<evidence type="ECO:0000256" key="13">
    <source>
        <dbReference type="SAM" id="Phobius"/>
    </source>
</evidence>
<proteinExistence type="evidence at transcript level"/>
<dbReference type="GO" id="GO:0030148">
    <property type="term" value="P:sphingolipid biosynthetic process"/>
    <property type="evidence" value="ECO:0007669"/>
    <property type="project" value="TreeGrafter"/>
</dbReference>
<dbReference type="PANTHER" id="PTHR11157">
    <property type="entry name" value="FATTY ACID ACYL TRANSFERASE-RELATED"/>
    <property type="match status" value="1"/>
</dbReference>